<sequence>MEWNERSLQSCIARIIEVPVRLVLFGAMTATLIGVAIVFIQGTESPLYLDHSSDSPGDAEHAPLGESALTPSRPFTSRVGTTAAQDDQPPAGVLLNAASASEGFDQAVATFGLDDYRVAHLAVVVQGLCTSELDPRGALQAPVRDVSREWAVEALIAYCTDFRVDTSALPPSRNAPESILSVERQLGREAALSFAREVLRGEVDVLTFQEASLYLLEHGAIPKPSAFGLSEDRFGFADQQLSLAQATNLLVCELSGGCGPYSPFTLGYCVQSGCSPGSTLWMAYQENLSPGAYHLLRSYYAWLRSQRTQ</sequence>
<keyword evidence="2" id="KW-1133">Transmembrane helix</keyword>
<evidence type="ECO:0000313" key="4">
    <source>
        <dbReference type="Proteomes" id="UP000519004"/>
    </source>
</evidence>
<accession>A0A7W7Y1M2</accession>
<feature type="transmembrane region" description="Helical" evidence="2">
    <location>
        <begin position="20"/>
        <end position="40"/>
    </location>
</feature>
<feature type="region of interest" description="Disordered" evidence="1">
    <location>
        <begin position="50"/>
        <end position="88"/>
    </location>
</feature>
<proteinExistence type="predicted"/>
<reference evidence="3 4" key="1">
    <citation type="submission" date="2020-08" db="EMBL/GenBank/DDBJ databases">
        <title>Genomic Encyclopedia of Type Strains, Phase IV (KMG-IV): sequencing the most valuable type-strain genomes for metagenomic binning, comparative biology and taxonomic classification.</title>
        <authorList>
            <person name="Goeker M."/>
        </authorList>
    </citation>
    <scope>NUCLEOTIDE SEQUENCE [LARGE SCALE GENOMIC DNA]</scope>
    <source>
        <strain evidence="3 4">DSM 25897</strain>
    </source>
</reference>
<gene>
    <name evidence="3" type="ORF">HNQ58_002362</name>
</gene>
<keyword evidence="4" id="KW-1185">Reference proteome</keyword>
<keyword evidence="2" id="KW-0812">Transmembrane</keyword>
<protein>
    <submittedName>
        <fullName evidence="3">Uncharacterized protein</fullName>
    </submittedName>
</protein>
<dbReference type="AlphaFoldDB" id="A0A7W7Y1M2"/>
<evidence type="ECO:0000313" key="3">
    <source>
        <dbReference type="EMBL" id="MBB5016447.1"/>
    </source>
</evidence>
<evidence type="ECO:0000256" key="2">
    <source>
        <dbReference type="SAM" id="Phobius"/>
    </source>
</evidence>
<keyword evidence="2" id="KW-0472">Membrane</keyword>
<dbReference type="Proteomes" id="UP000519004">
    <property type="component" value="Unassembled WGS sequence"/>
</dbReference>
<evidence type="ECO:0000256" key="1">
    <source>
        <dbReference type="SAM" id="MobiDB-lite"/>
    </source>
</evidence>
<name>A0A7W7Y1M2_9GAMM</name>
<comment type="caution">
    <text evidence="3">The sequence shown here is derived from an EMBL/GenBank/DDBJ whole genome shotgun (WGS) entry which is preliminary data.</text>
</comment>
<feature type="compositionally biased region" description="Polar residues" evidence="1">
    <location>
        <begin position="69"/>
        <end position="85"/>
    </location>
</feature>
<organism evidence="3 4">
    <name type="scientific">Rehaibacterium terrae</name>
    <dbReference type="NCBI Taxonomy" id="1341696"/>
    <lineage>
        <taxon>Bacteria</taxon>
        <taxon>Pseudomonadati</taxon>
        <taxon>Pseudomonadota</taxon>
        <taxon>Gammaproteobacteria</taxon>
        <taxon>Lysobacterales</taxon>
        <taxon>Lysobacteraceae</taxon>
        <taxon>Rehaibacterium</taxon>
    </lineage>
</organism>
<dbReference type="EMBL" id="JACHHX010000019">
    <property type="protein sequence ID" value="MBB5016447.1"/>
    <property type="molecule type" value="Genomic_DNA"/>
</dbReference>